<name>Q6IJE7_DROME</name>
<protein>
    <submittedName>
        <fullName evidence="3">HDC15078</fullName>
    </submittedName>
</protein>
<sequence>MQLSIIVLLLCSVVVANSLAPSQLASKTPSPNVSKDQPSSREEKPSLKPCKPIETVSSEPKGLGNTPKVGSITPESAKTSGTTVDKSLDDCEPIPEGIGSRLNARTLQTLPSSKQVSHIKQCKTVETTSLEPNEVLQSTISPEVSSTRKTVPLPTLAPSSSLTSTEINTDIDSISRKSERRVVPLPTLKPTSTLSPIQVGSDYGQRNVPHSGIMGLIPLATRALELIKERVDESVPNPQKLLPQPTLKPSSTLTTTEVSLEREDQIQDDCETLPDGIGSRLDAKTLKTLVKNQLG</sequence>
<dbReference type="EMBL" id="BK002769">
    <property type="protein sequence ID" value="DAA04274.1"/>
    <property type="molecule type" value="Genomic_DNA"/>
</dbReference>
<evidence type="ECO:0000256" key="1">
    <source>
        <dbReference type="SAM" id="MobiDB-lite"/>
    </source>
</evidence>
<gene>
    <name evidence="3" type="ORF">HDC15078</name>
</gene>
<feature type="compositionally biased region" description="Polar residues" evidence="1">
    <location>
        <begin position="23"/>
        <end position="37"/>
    </location>
</feature>
<organism evidence="3">
    <name type="scientific">Drosophila melanogaster</name>
    <name type="common">Fruit fly</name>
    <dbReference type="NCBI Taxonomy" id="7227"/>
    <lineage>
        <taxon>Eukaryota</taxon>
        <taxon>Metazoa</taxon>
        <taxon>Ecdysozoa</taxon>
        <taxon>Arthropoda</taxon>
        <taxon>Hexapoda</taxon>
        <taxon>Insecta</taxon>
        <taxon>Pterygota</taxon>
        <taxon>Neoptera</taxon>
        <taxon>Endopterygota</taxon>
        <taxon>Diptera</taxon>
        <taxon>Brachycera</taxon>
        <taxon>Muscomorpha</taxon>
        <taxon>Ephydroidea</taxon>
        <taxon>Drosophilidae</taxon>
        <taxon>Drosophila</taxon>
        <taxon>Sophophora</taxon>
    </lineage>
</organism>
<reference evidence="3" key="1">
    <citation type="journal article" date="2003" name="Genome Biol.">
        <title>An integrated gene annotation and transcriptional profiling approach towards the full gene content of the Drosophila genome.</title>
        <authorList>
            <person name="Hild M."/>
            <person name="Beckmann B."/>
            <person name="Haas S.A."/>
            <person name="Koch B."/>
            <person name="Solovyev V."/>
            <person name="Busold C."/>
            <person name="Fellenberg K."/>
            <person name="Boutros M."/>
            <person name="Vingron M."/>
            <person name="Sauer F."/>
            <person name="Hoheisel J.D."/>
            <person name="Paro R."/>
        </authorList>
    </citation>
    <scope>NUCLEOTIDE SEQUENCE</scope>
</reference>
<feature type="region of interest" description="Disordered" evidence="1">
    <location>
        <begin position="141"/>
        <end position="162"/>
    </location>
</feature>
<evidence type="ECO:0000313" key="3">
    <source>
        <dbReference type="EMBL" id="DAA04274.1"/>
    </source>
</evidence>
<feature type="region of interest" description="Disordered" evidence="1">
    <location>
        <begin position="23"/>
        <end position="92"/>
    </location>
</feature>
<dbReference type="Bgee" id="FBgn0262538">
    <property type="expression patterns" value="Expressed in epithelial cell in haltere and 72 other cell types or tissues"/>
</dbReference>
<proteinExistence type="predicted"/>
<feature type="compositionally biased region" description="Polar residues" evidence="1">
    <location>
        <begin position="73"/>
        <end position="85"/>
    </location>
</feature>
<evidence type="ECO:0000256" key="2">
    <source>
        <dbReference type="SAM" id="SignalP"/>
    </source>
</evidence>
<dbReference type="AlphaFoldDB" id="Q6IJE7"/>
<keyword evidence="2" id="KW-0732">Signal</keyword>
<dbReference type="ExpressionAtlas" id="Q6IJE7">
    <property type="expression patterns" value="baseline and differential"/>
</dbReference>
<dbReference type="OrthoDB" id="7868825at2759"/>
<accession>Q6IJE7</accession>
<feature type="signal peptide" evidence="2">
    <location>
        <begin position="1"/>
        <end position="18"/>
    </location>
</feature>
<dbReference type="VEuPathDB" id="VectorBase:FBgn0262539"/>
<dbReference type="VEuPathDB" id="VectorBase:FBgn0262538"/>
<feature type="chain" id="PRO_5004275301" evidence="2">
    <location>
        <begin position="19"/>
        <end position="295"/>
    </location>
</feature>
<feature type="compositionally biased region" description="Low complexity" evidence="1">
    <location>
        <begin position="152"/>
        <end position="162"/>
    </location>
</feature>